<feature type="compositionally biased region" description="Basic and acidic residues" evidence="1">
    <location>
        <begin position="1"/>
        <end position="22"/>
    </location>
</feature>
<keyword evidence="3" id="KW-1185">Reference proteome</keyword>
<dbReference type="RefSeq" id="XP_002775015.1">
    <property type="nucleotide sequence ID" value="XM_002774969.1"/>
</dbReference>
<dbReference type="GeneID" id="9056858"/>
<organism evidence="3">
    <name type="scientific">Perkinsus marinus (strain ATCC 50983 / TXsc)</name>
    <dbReference type="NCBI Taxonomy" id="423536"/>
    <lineage>
        <taxon>Eukaryota</taxon>
        <taxon>Sar</taxon>
        <taxon>Alveolata</taxon>
        <taxon>Perkinsozoa</taxon>
        <taxon>Perkinsea</taxon>
        <taxon>Perkinsida</taxon>
        <taxon>Perkinsidae</taxon>
        <taxon>Perkinsus</taxon>
    </lineage>
</organism>
<feature type="region of interest" description="Disordered" evidence="1">
    <location>
        <begin position="63"/>
        <end position="93"/>
    </location>
</feature>
<evidence type="ECO:0000313" key="3">
    <source>
        <dbReference type="Proteomes" id="UP000007800"/>
    </source>
</evidence>
<protein>
    <submittedName>
        <fullName evidence="2">Uncharacterized protein</fullName>
    </submittedName>
</protein>
<dbReference type="EMBL" id="GG680339">
    <property type="protein sequence ID" value="EER06831.1"/>
    <property type="molecule type" value="Genomic_DNA"/>
</dbReference>
<gene>
    <name evidence="2" type="ORF">Pmar_PMAR002200</name>
</gene>
<accession>C5L8X3</accession>
<dbReference type="AlphaFoldDB" id="C5L8X3"/>
<evidence type="ECO:0000256" key="1">
    <source>
        <dbReference type="SAM" id="MobiDB-lite"/>
    </source>
</evidence>
<dbReference type="InParanoid" id="C5L8X3"/>
<proteinExistence type="predicted"/>
<dbReference type="Proteomes" id="UP000007800">
    <property type="component" value="Unassembled WGS sequence"/>
</dbReference>
<evidence type="ECO:0000313" key="2">
    <source>
        <dbReference type="EMBL" id="EER06831.1"/>
    </source>
</evidence>
<sequence length="93" mass="10483">MVHVKRENDVGDDKWLTNRSESDEGEQFLFTENADQEAERIRAQGAAEEGVVVESADESTVEEYNVVTSSPTWPSDKKKRYNESKVSEEEGTA</sequence>
<feature type="compositionally biased region" description="Basic and acidic residues" evidence="1">
    <location>
        <begin position="81"/>
        <end position="93"/>
    </location>
</feature>
<reference evidence="2 3" key="1">
    <citation type="submission" date="2008-07" db="EMBL/GenBank/DDBJ databases">
        <authorList>
            <person name="El-Sayed N."/>
            <person name="Caler E."/>
            <person name="Inman J."/>
            <person name="Amedeo P."/>
            <person name="Hass B."/>
            <person name="Wortman J."/>
        </authorList>
    </citation>
    <scope>NUCLEOTIDE SEQUENCE [LARGE SCALE GENOMIC DNA]</scope>
    <source>
        <strain evidence="3">ATCC 50983 / TXsc</strain>
    </source>
</reference>
<name>C5L8X3_PERM5</name>
<feature type="region of interest" description="Disordered" evidence="1">
    <location>
        <begin position="1"/>
        <end position="25"/>
    </location>
</feature>